<dbReference type="InterPro" id="IPR013783">
    <property type="entry name" value="Ig-like_fold"/>
</dbReference>
<dbReference type="Gene3D" id="3.20.20.80">
    <property type="entry name" value="Glycosidases"/>
    <property type="match status" value="1"/>
</dbReference>
<keyword evidence="7 14" id="KW-0378">Hydrolase</keyword>
<feature type="domain" description="Glycosyl hydrolase family 13 catalytic" evidence="15">
    <location>
        <begin position="86"/>
        <end position="455"/>
    </location>
</feature>
<keyword evidence="17" id="KW-1185">Reference proteome</keyword>
<evidence type="ECO:0000256" key="14">
    <source>
        <dbReference type="PIRNR" id="PIRNR006337"/>
    </source>
</evidence>
<evidence type="ECO:0000256" key="7">
    <source>
        <dbReference type="ARBA" id="ARBA00022801"/>
    </source>
</evidence>
<dbReference type="InterPro" id="IPR012768">
    <property type="entry name" value="Trehalose_TreZ"/>
</dbReference>
<dbReference type="Proteomes" id="UP001162734">
    <property type="component" value="Chromosome"/>
</dbReference>
<comment type="pathway">
    <text evidence="2 14">Glycan biosynthesis; trehalose biosynthesis.</text>
</comment>
<dbReference type="RefSeq" id="WP_248342862.1">
    <property type="nucleotide sequence ID" value="NZ_AP025592.1"/>
</dbReference>
<dbReference type="NCBIfam" id="TIGR02402">
    <property type="entry name" value="trehalose_TreZ"/>
    <property type="match status" value="1"/>
</dbReference>
<evidence type="ECO:0000256" key="5">
    <source>
        <dbReference type="ARBA" id="ARBA00015938"/>
    </source>
</evidence>
<evidence type="ECO:0000256" key="9">
    <source>
        <dbReference type="ARBA" id="ARBA00023295"/>
    </source>
</evidence>
<organism evidence="16 17">
    <name type="scientific">Anaeromyxobacter paludicola</name>
    <dbReference type="NCBI Taxonomy" id="2918171"/>
    <lineage>
        <taxon>Bacteria</taxon>
        <taxon>Pseudomonadati</taxon>
        <taxon>Myxococcota</taxon>
        <taxon>Myxococcia</taxon>
        <taxon>Myxococcales</taxon>
        <taxon>Cystobacterineae</taxon>
        <taxon>Anaeromyxobacteraceae</taxon>
        <taxon>Anaeromyxobacter</taxon>
    </lineage>
</organism>
<evidence type="ECO:0000259" key="15">
    <source>
        <dbReference type="SMART" id="SM00642"/>
    </source>
</evidence>
<dbReference type="EMBL" id="AP025592">
    <property type="protein sequence ID" value="BDG10392.1"/>
    <property type="molecule type" value="Genomic_DNA"/>
</dbReference>
<evidence type="ECO:0000313" key="16">
    <source>
        <dbReference type="EMBL" id="BDG10392.1"/>
    </source>
</evidence>
<dbReference type="CDD" id="cd02853">
    <property type="entry name" value="E_set_MTHase_like_N"/>
    <property type="match status" value="1"/>
</dbReference>
<dbReference type="InterPro" id="IPR014756">
    <property type="entry name" value="Ig_E-set"/>
</dbReference>
<evidence type="ECO:0000256" key="2">
    <source>
        <dbReference type="ARBA" id="ARBA00005199"/>
    </source>
</evidence>
<keyword evidence="8" id="KW-0119">Carbohydrate metabolism</keyword>
<dbReference type="SUPFAM" id="SSF81296">
    <property type="entry name" value="E set domains"/>
    <property type="match status" value="1"/>
</dbReference>
<dbReference type="SMART" id="SM00642">
    <property type="entry name" value="Aamy"/>
    <property type="match status" value="1"/>
</dbReference>
<evidence type="ECO:0000256" key="4">
    <source>
        <dbReference type="ARBA" id="ARBA00012268"/>
    </source>
</evidence>
<evidence type="ECO:0000256" key="10">
    <source>
        <dbReference type="ARBA" id="ARBA00032057"/>
    </source>
</evidence>
<reference evidence="17" key="1">
    <citation type="journal article" date="2022" name="Int. J. Syst. Evol. Microbiol.">
        <title>Anaeromyxobacter oryzae sp. nov., Anaeromyxobacter diazotrophicus sp. nov. and Anaeromyxobacter paludicola sp. nov., isolated from paddy soils.</title>
        <authorList>
            <person name="Itoh H."/>
            <person name="Xu Z."/>
            <person name="Mise K."/>
            <person name="Masuda Y."/>
            <person name="Ushijima N."/>
            <person name="Hayakawa C."/>
            <person name="Shiratori Y."/>
            <person name="Senoo K."/>
        </authorList>
    </citation>
    <scope>NUCLEOTIDE SEQUENCE [LARGE SCALE GENOMIC DNA]</scope>
    <source>
        <strain evidence="17">Red630</strain>
    </source>
</reference>
<comment type="subcellular location">
    <subcellularLocation>
        <location evidence="1">Cytoplasm</location>
    </subcellularLocation>
</comment>
<dbReference type="InterPro" id="IPR017853">
    <property type="entry name" value="GH"/>
</dbReference>
<keyword evidence="9 14" id="KW-0326">Glycosidase</keyword>
<evidence type="ECO:0000256" key="1">
    <source>
        <dbReference type="ARBA" id="ARBA00004496"/>
    </source>
</evidence>
<evidence type="ECO:0000313" key="17">
    <source>
        <dbReference type="Proteomes" id="UP001162734"/>
    </source>
</evidence>
<accession>A0ABN6NAW6</accession>
<gene>
    <name evidence="16" type="ORF">AMPC_35050</name>
</gene>
<dbReference type="PIRSF" id="PIRSF006337">
    <property type="entry name" value="Trehalose_TreZ"/>
    <property type="match status" value="1"/>
</dbReference>
<sequence>MRPPLHGTETLPGSTRFQVWAPRLDRLSIRLERREVPLARSPDGWFGAEVPGVAPGARYVLVLPDGRTRPDPASLRQPDGVHGPSQVFDPGAFRWTAGGWRGLPLEALTFYELHLGTFTSEGTLDAAAARLPELVDLGVSCVELMPVQPFPGDRNWGYDGVELHAVHEGYGGPEALQRFVDRAHGLGLAVCLDVVYNHLGPEGNYLAELGPYFTSRHRSPWGDGLNYDGEDARPVRDFMLEAAVRWARDYRVDALRLDAVQAIQDDSPRHLVGELCDRVAEVSRETGRQIHVIAESDLNDRKVVEPGPGGWGACAAWADDLHHALHALLTGERGHYYADYGRPEDVQRALLQGFVYQGQRSEFRKRPFGTSTEGLLPLRFVACLQNHDQVGNRPFGERLTALVPWEALAPAAAILILGPALPLLFMGEEYGESRPFLYFTSHGDPALARAVSEGRKKELIAVAAGRPIPDPQDPQTFEQSRLTHRRSGRHGALREVYRQLLAVRRRHAAAIGAHWPEVARDGRAFTVRRPGLTLRANLGPEPAGGMPGWGWGVEEG</sequence>
<evidence type="ECO:0000256" key="13">
    <source>
        <dbReference type="NCBIfam" id="TIGR02402"/>
    </source>
</evidence>
<keyword evidence="6" id="KW-0963">Cytoplasm</keyword>
<dbReference type="Gene3D" id="1.10.10.760">
    <property type="entry name" value="E-set domains of sugar-utilizing enzymes"/>
    <property type="match status" value="1"/>
</dbReference>
<evidence type="ECO:0000256" key="8">
    <source>
        <dbReference type="ARBA" id="ARBA00023277"/>
    </source>
</evidence>
<dbReference type="Gene3D" id="2.60.40.10">
    <property type="entry name" value="Immunoglobulins"/>
    <property type="match status" value="1"/>
</dbReference>
<dbReference type="EC" id="3.2.1.141" evidence="4 13"/>
<dbReference type="PANTHER" id="PTHR43651">
    <property type="entry name" value="1,4-ALPHA-GLUCAN-BRANCHING ENZYME"/>
    <property type="match status" value="1"/>
</dbReference>
<dbReference type="InterPro" id="IPR006047">
    <property type="entry name" value="GH13_cat_dom"/>
</dbReference>
<dbReference type="InterPro" id="IPR044901">
    <property type="entry name" value="Trehalose_TreZ_E-set_sf"/>
</dbReference>
<dbReference type="PANTHER" id="PTHR43651:SF11">
    <property type="entry name" value="MALTO-OLIGOSYLTREHALOSE TREHALOHYDROLASE"/>
    <property type="match status" value="1"/>
</dbReference>
<evidence type="ECO:0000256" key="6">
    <source>
        <dbReference type="ARBA" id="ARBA00022490"/>
    </source>
</evidence>
<protein>
    <recommendedName>
        <fullName evidence="5 13">Malto-oligosyltrehalose trehalohydrolase</fullName>
        <shortName evidence="14">MTHase</shortName>
        <ecNumber evidence="4 13">3.2.1.141</ecNumber>
    </recommendedName>
    <alternativeName>
        <fullName evidence="11 14">4-alpha-D-((1-&gt;4)-alpha-D-glucano)trehalose trehalohydrolase</fullName>
    </alternativeName>
    <alternativeName>
        <fullName evidence="10 14">Maltooligosyl trehalose trehalohydrolase</fullName>
    </alternativeName>
</protein>
<dbReference type="Pfam" id="PF00128">
    <property type="entry name" value="Alpha-amylase"/>
    <property type="match status" value="1"/>
</dbReference>
<evidence type="ECO:0000256" key="12">
    <source>
        <dbReference type="ARBA" id="ARBA00034013"/>
    </source>
</evidence>
<dbReference type="CDD" id="cd11325">
    <property type="entry name" value="AmyAc_GTHase"/>
    <property type="match status" value="1"/>
</dbReference>
<dbReference type="SUPFAM" id="SSF51445">
    <property type="entry name" value="(Trans)glycosidases"/>
    <property type="match status" value="1"/>
</dbReference>
<evidence type="ECO:0000256" key="11">
    <source>
        <dbReference type="ARBA" id="ARBA00033284"/>
    </source>
</evidence>
<evidence type="ECO:0000256" key="3">
    <source>
        <dbReference type="ARBA" id="ARBA00008061"/>
    </source>
</evidence>
<comment type="similarity">
    <text evidence="3 14">Belongs to the glycosyl hydrolase 13 family.</text>
</comment>
<name>A0ABN6NAW6_9BACT</name>
<proteinExistence type="inferred from homology"/>
<comment type="catalytic activity">
    <reaction evidence="12 14">
        <text>hydrolysis of (1-&gt;4)-alpha-D-glucosidic linkage in 4-alpha-D-[(1-&gt;4)-alpha-D-glucanosyl]n trehalose to yield trehalose and (1-&gt;4)-alpha-D-glucan.</text>
        <dbReference type="EC" id="3.2.1.141"/>
    </reaction>
</comment>